<dbReference type="InterPro" id="IPR051269">
    <property type="entry name" value="Fe-S_cluster_ET"/>
</dbReference>
<dbReference type="PANTHER" id="PTHR36923:SF3">
    <property type="entry name" value="FERREDOXIN"/>
    <property type="match status" value="1"/>
</dbReference>
<keyword evidence="6" id="KW-0411">Iron-sulfur</keyword>
<dbReference type="SUPFAM" id="SSF54862">
    <property type="entry name" value="4Fe-4S ferredoxins"/>
    <property type="match status" value="1"/>
</dbReference>
<accession>A0A9P2TAI1</accession>
<evidence type="ECO:0000256" key="4">
    <source>
        <dbReference type="ARBA" id="ARBA00022982"/>
    </source>
</evidence>
<keyword evidence="7" id="KW-0003">3Fe-4S</keyword>
<dbReference type="GO" id="GO:0046872">
    <property type="term" value="F:metal ion binding"/>
    <property type="evidence" value="ECO:0007669"/>
    <property type="project" value="UniProtKB-KW"/>
</dbReference>
<evidence type="ECO:0000313" key="9">
    <source>
        <dbReference type="Proteomes" id="UP000014184"/>
    </source>
</evidence>
<evidence type="ECO:0000256" key="6">
    <source>
        <dbReference type="ARBA" id="ARBA00023014"/>
    </source>
</evidence>
<comment type="caution">
    <text evidence="8">The sequence shown here is derived from an EMBL/GenBank/DDBJ whole genome shotgun (WGS) entry which is preliminary data.</text>
</comment>
<name>A0A9P2TAI1_THEFU</name>
<dbReference type="Pfam" id="PF13459">
    <property type="entry name" value="Fer4_15"/>
    <property type="match status" value="1"/>
</dbReference>
<evidence type="ECO:0000256" key="7">
    <source>
        <dbReference type="ARBA" id="ARBA00023291"/>
    </source>
</evidence>
<reference evidence="8 9" key="1">
    <citation type="journal article" date="2013" name="Genome Announc.">
        <title>Draft Genome Sequence of the Lignocellulose Decomposer Thermobifida fusca Strain TM51.</title>
        <authorList>
            <person name="Toth A."/>
            <person name="Barna T."/>
            <person name="Nagy I."/>
            <person name="Horvath B."/>
            <person name="Nagy I."/>
            <person name="Tancsics A."/>
            <person name="Kriszt B."/>
            <person name="Baka E."/>
            <person name="Fekete C."/>
            <person name="Kukolya J."/>
        </authorList>
    </citation>
    <scope>NUCLEOTIDE SEQUENCE [LARGE SCALE GENOMIC DNA]</scope>
    <source>
        <strain evidence="8 9">TM51</strain>
    </source>
</reference>
<evidence type="ECO:0000256" key="5">
    <source>
        <dbReference type="ARBA" id="ARBA00023004"/>
    </source>
</evidence>
<evidence type="ECO:0000256" key="1">
    <source>
        <dbReference type="ARBA" id="ARBA00001927"/>
    </source>
</evidence>
<dbReference type="Gene3D" id="3.30.70.20">
    <property type="match status" value="1"/>
</dbReference>
<dbReference type="Proteomes" id="UP000014184">
    <property type="component" value="Unassembled WGS sequence"/>
</dbReference>
<keyword evidence="5" id="KW-0408">Iron</keyword>
<keyword evidence="2" id="KW-0813">Transport</keyword>
<keyword evidence="4" id="KW-0249">Electron transport</keyword>
<evidence type="ECO:0000313" key="8">
    <source>
        <dbReference type="EMBL" id="EOR71726.1"/>
    </source>
</evidence>
<protein>
    <recommendedName>
        <fullName evidence="10">Ferredoxin</fullName>
    </recommendedName>
</protein>
<dbReference type="AlphaFoldDB" id="A0A9P2TAI1"/>
<gene>
    <name evidence="8" type="ORF">TM51_06552</name>
</gene>
<comment type="cofactor">
    <cofactor evidence="1">
        <name>[3Fe-4S] cluster</name>
        <dbReference type="ChEBI" id="CHEBI:21137"/>
    </cofactor>
</comment>
<keyword evidence="3" id="KW-0479">Metal-binding</keyword>
<evidence type="ECO:0000256" key="3">
    <source>
        <dbReference type="ARBA" id="ARBA00022723"/>
    </source>
</evidence>
<dbReference type="EMBL" id="AOSG01000029">
    <property type="protein sequence ID" value="EOR71726.1"/>
    <property type="molecule type" value="Genomic_DNA"/>
</dbReference>
<dbReference type="RefSeq" id="WP_011291673.1">
    <property type="nucleotide sequence ID" value="NZ_AOSG01000029.1"/>
</dbReference>
<evidence type="ECO:0000256" key="2">
    <source>
        <dbReference type="ARBA" id="ARBA00022448"/>
    </source>
</evidence>
<evidence type="ECO:0008006" key="10">
    <source>
        <dbReference type="Google" id="ProtNLM"/>
    </source>
</evidence>
<keyword evidence="9" id="KW-1185">Reference proteome</keyword>
<dbReference type="PANTHER" id="PTHR36923">
    <property type="entry name" value="FERREDOXIN"/>
    <property type="match status" value="1"/>
</dbReference>
<organism evidence="8 9">
    <name type="scientific">Thermobifida fusca TM51</name>
    <dbReference type="NCBI Taxonomy" id="1169414"/>
    <lineage>
        <taxon>Bacteria</taxon>
        <taxon>Bacillati</taxon>
        <taxon>Actinomycetota</taxon>
        <taxon>Actinomycetes</taxon>
        <taxon>Streptosporangiales</taxon>
        <taxon>Nocardiopsidaceae</taxon>
        <taxon>Thermobifida</taxon>
    </lineage>
</organism>
<dbReference type="GO" id="GO:0051538">
    <property type="term" value="F:3 iron, 4 sulfur cluster binding"/>
    <property type="evidence" value="ECO:0007669"/>
    <property type="project" value="UniProtKB-KW"/>
</dbReference>
<sequence>MDIHVDYARCEGHGLCEEVASSLFRLDDEGELVTLFDGERVPEGYEDDAMRAVRACPVSALRAQ</sequence>
<proteinExistence type="predicted"/>